<evidence type="ECO:0000313" key="3">
    <source>
        <dbReference type="Proteomes" id="UP000027725"/>
    </source>
</evidence>
<dbReference type="SUPFAM" id="SSF51735">
    <property type="entry name" value="NAD(P)-binding Rossmann-fold domains"/>
    <property type="match status" value="1"/>
</dbReference>
<sequence>MPRDWSGRLLIAAATLSFLFGVLGFHTAGVSDPWEVAYLSFQLFFMNFVTNIGGVELQMNPFLQAARFGALITAVWAILKAFFPTVRQNIRRWLRLRGKACAVILGYGPVGQAIGAALWRQDGGIRRVTAVHPAVTPELTARARMDGVLLIEGDPSDPRVFDRVYAGKAERIYVSDTDDLRAIDTAVAVRRHLPSPERDIRVVLNDSAVAAQIAEATVAGFLGAPNLRWFSIADEVARLMIADARFDRFALESGAERMHLAIVGCGSQGEAIAVEALLTAWRVGLGPPKITFLDRAPSAIEARMRSRIPAWFTQPEGGALYPAARPDFEFLPCYAETLDFAHDPRIDGLRARVSGWVFATGDDALNLRASLALHRAIAACHIDPAPIYIRTPTGHVEDAPDLSANPLGFAHTFGSIDSVIARSPLIDEDPDAFPRTLHSEYLKAEHEMFGRQSEDWRSLPETKREANRALFRHAVMKIEDFGAVAVIGADGVPRTHPRLAATLRAVDENLAYDRIDQESDIQAWLKDRTSLVEVDKDTALLIRDAAICEHNRWTTERALAQFLPTARPDRRMRNDVRRLHNNMHDWFELGDAETRRYDVVMLRALLSQRIEATHLLLKKARVRTVFLAVNSEAGTCVAHVAGNGTLRGDVSELRLHLNARTAPNEPADLVSVVMRCLAPHIDRQRHLPPARIRFDFTKQPNERILALANLVADELRRKLPDTTLIEGFWNWRAAGSPVVGVVGHRDLSAFGGNTPVTERLRQVFMDLVIEKGVDQLVTGYALGADQAAVEAWATLGLPNPVLLFPFAGYGDDGKRVLFTENPSAATAQTTIEEEDIKKITDRSMLTICDGHIGQAGELLRRTNVVVFVIDRGGAARAGGTLDTLRRAGEIQREIILIEPRP</sequence>
<dbReference type="InterPro" id="IPR036291">
    <property type="entry name" value="NAD(P)-bd_dom_sf"/>
</dbReference>
<dbReference type="Proteomes" id="UP000027725">
    <property type="component" value="Unassembled WGS sequence"/>
</dbReference>
<accession>A0A074T8L7</accession>
<evidence type="ECO:0008006" key="4">
    <source>
        <dbReference type="Google" id="ProtNLM"/>
    </source>
</evidence>
<evidence type="ECO:0000313" key="2">
    <source>
        <dbReference type="EMBL" id="KEP68064.1"/>
    </source>
</evidence>
<dbReference type="AlphaFoldDB" id="A0A074T8L7"/>
<organism evidence="2 3">
    <name type="scientific">Thioclava dalianensis</name>
    <dbReference type="NCBI Taxonomy" id="1185766"/>
    <lineage>
        <taxon>Bacteria</taxon>
        <taxon>Pseudomonadati</taxon>
        <taxon>Pseudomonadota</taxon>
        <taxon>Alphaproteobacteria</taxon>
        <taxon>Rhodobacterales</taxon>
        <taxon>Paracoccaceae</taxon>
        <taxon>Thioclava</taxon>
    </lineage>
</organism>
<keyword evidence="3" id="KW-1185">Reference proteome</keyword>
<dbReference type="Gene3D" id="3.40.50.720">
    <property type="entry name" value="NAD(P)-binding Rossmann-like Domain"/>
    <property type="match status" value="1"/>
</dbReference>
<keyword evidence="1" id="KW-1133">Transmembrane helix</keyword>
<dbReference type="OrthoDB" id="4228364at2"/>
<reference evidence="2 3" key="1">
    <citation type="submission" date="2014-03" db="EMBL/GenBank/DDBJ databases">
        <title>The draft genome sequence of Thioclava dalianensis DLFJ1-1.</title>
        <authorList>
            <person name="Lai Q."/>
            <person name="Shao Z."/>
        </authorList>
    </citation>
    <scope>NUCLEOTIDE SEQUENCE [LARGE SCALE GENOMIC DNA]</scope>
    <source>
        <strain evidence="2 3">DLFJ1-1</strain>
    </source>
</reference>
<keyword evidence="1" id="KW-0472">Membrane</keyword>
<dbReference type="RefSeq" id="WP_038069514.1">
    <property type="nucleotide sequence ID" value="NZ_FOVB01000022.1"/>
</dbReference>
<dbReference type="EMBL" id="JHEH01000048">
    <property type="protein sequence ID" value="KEP68064.1"/>
    <property type="molecule type" value="Genomic_DNA"/>
</dbReference>
<protein>
    <recommendedName>
        <fullName evidence="4">RCK N-terminal domain-containing protein</fullName>
    </recommendedName>
</protein>
<proteinExistence type="predicted"/>
<dbReference type="STRING" id="1185766.SAMN05216224_12217"/>
<dbReference type="SUPFAM" id="SSF102405">
    <property type="entry name" value="MCP/YpsA-like"/>
    <property type="match status" value="1"/>
</dbReference>
<keyword evidence="1" id="KW-0812">Transmembrane</keyword>
<dbReference type="Gene3D" id="3.40.50.450">
    <property type="match status" value="1"/>
</dbReference>
<dbReference type="eggNOG" id="COG1226">
    <property type="taxonomic scope" value="Bacteria"/>
</dbReference>
<gene>
    <name evidence="2" type="ORF">DL1_15135</name>
</gene>
<name>A0A074T8L7_9RHOB</name>
<evidence type="ECO:0000256" key="1">
    <source>
        <dbReference type="SAM" id="Phobius"/>
    </source>
</evidence>
<comment type="caution">
    <text evidence="2">The sequence shown here is derived from an EMBL/GenBank/DDBJ whole genome shotgun (WGS) entry which is preliminary data.</text>
</comment>
<feature type="transmembrane region" description="Helical" evidence="1">
    <location>
        <begin position="65"/>
        <end position="83"/>
    </location>
</feature>